<dbReference type="InterPro" id="IPR007329">
    <property type="entry name" value="FMN-bd"/>
</dbReference>
<keyword evidence="3" id="KW-1185">Reference proteome</keyword>
<organism evidence="2 3">
    <name type="scientific">Sedimentibacter acidaminivorans</name>
    <dbReference type="NCBI Taxonomy" id="913099"/>
    <lineage>
        <taxon>Bacteria</taxon>
        <taxon>Bacillati</taxon>
        <taxon>Bacillota</taxon>
        <taxon>Tissierellia</taxon>
        <taxon>Sedimentibacter</taxon>
    </lineage>
</organism>
<evidence type="ECO:0000259" key="1">
    <source>
        <dbReference type="SMART" id="SM00900"/>
    </source>
</evidence>
<name>A0ABS4GAQ9_9FIRM</name>
<feature type="domain" description="FMN-binding" evidence="1">
    <location>
        <begin position="59"/>
        <end position="124"/>
    </location>
</feature>
<dbReference type="SMART" id="SM00900">
    <property type="entry name" value="FMN_bind"/>
    <property type="match status" value="1"/>
</dbReference>
<reference evidence="2 3" key="1">
    <citation type="submission" date="2021-03" db="EMBL/GenBank/DDBJ databases">
        <title>Genomic Encyclopedia of Type Strains, Phase IV (KMG-IV): sequencing the most valuable type-strain genomes for metagenomic binning, comparative biology and taxonomic classification.</title>
        <authorList>
            <person name="Goeker M."/>
        </authorList>
    </citation>
    <scope>NUCLEOTIDE SEQUENCE [LARGE SCALE GENOMIC DNA]</scope>
    <source>
        <strain evidence="2 3">DSM 24004</strain>
    </source>
</reference>
<comment type="caution">
    <text evidence="2">The sequence shown here is derived from an EMBL/GenBank/DDBJ whole genome shotgun (WGS) entry which is preliminary data.</text>
</comment>
<accession>A0ABS4GAQ9</accession>
<dbReference type="Pfam" id="PF04205">
    <property type="entry name" value="FMN_bind"/>
    <property type="match status" value="1"/>
</dbReference>
<dbReference type="Gene3D" id="3.90.1010.20">
    <property type="match status" value="1"/>
</dbReference>
<sequence>MKKGKKILVGVLSGLFLLGITGFCFMTKDIDEIIAVTVNAVDMNTLQDGEYTGIYEKSRWFSEVRVLVKDGKITDIDLLSSPLIPDVSNELFEKVIEEQKVDVDTVSGATATSKAYLKSIEDAVK</sequence>
<dbReference type="RefSeq" id="WP_209510506.1">
    <property type="nucleotide sequence ID" value="NZ_JAGGKS010000001.1"/>
</dbReference>
<proteinExistence type="predicted"/>
<protein>
    <submittedName>
        <fullName evidence="2">Uncharacterized protein with FMN-binding domain</fullName>
    </submittedName>
</protein>
<dbReference type="Proteomes" id="UP001519342">
    <property type="component" value="Unassembled WGS sequence"/>
</dbReference>
<evidence type="ECO:0000313" key="3">
    <source>
        <dbReference type="Proteomes" id="UP001519342"/>
    </source>
</evidence>
<gene>
    <name evidence="2" type="ORF">J2Z76_000621</name>
</gene>
<evidence type="ECO:0000313" key="2">
    <source>
        <dbReference type="EMBL" id="MBP1924768.1"/>
    </source>
</evidence>
<dbReference type="EMBL" id="JAGGKS010000001">
    <property type="protein sequence ID" value="MBP1924768.1"/>
    <property type="molecule type" value="Genomic_DNA"/>
</dbReference>